<feature type="signal peptide" evidence="2">
    <location>
        <begin position="1"/>
        <end position="24"/>
    </location>
</feature>
<name>A0AAD3P733_NEPGR</name>
<comment type="caution">
    <text evidence="3">The sequence shown here is derived from an EMBL/GenBank/DDBJ whole genome shotgun (WGS) entry which is preliminary data.</text>
</comment>
<dbReference type="EMBL" id="BSYO01000001">
    <property type="protein sequence ID" value="GMG98973.1"/>
    <property type="molecule type" value="Genomic_DNA"/>
</dbReference>
<reference evidence="3" key="1">
    <citation type="submission" date="2023-05" db="EMBL/GenBank/DDBJ databases">
        <title>Nepenthes gracilis genome sequencing.</title>
        <authorList>
            <person name="Fukushima K."/>
        </authorList>
    </citation>
    <scope>NUCLEOTIDE SEQUENCE</scope>
    <source>
        <strain evidence="3">SING2019-196</strain>
    </source>
</reference>
<evidence type="ECO:0000313" key="4">
    <source>
        <dbReference type="Proteomes" id="UP001279734"/>
    </source>
</evidence>
<dbReference type="Proteomes" id="UP001279734">
    <property type="component" value="Unassembled WGS sequence"/>
</dbReference>
<accession>A0AAD3P733</accession>
<dbReference type="PANTHER" id="PTHR33184">
    <property type="entry name" value="PROTEIN TAPETUM DETERMINANT 1-LIKE-RELATED"/>
    <property type="match status" value="1"/>
</dbReference>
<dbReference type="GO" id="GO:0001709">
    <property type="term" value="P:cell fate determination"/>
    <property type="evidence" value="ECO:0007669"/>
    <property type="project" value="TreeGrafter"/>
</dbReference>
<keyword evidence="4" id="KW-1185">Reference proteome</keyword>
<dbReference type="AlphaFoldDB" id="A0AAD3P733"/>
<protein>
    <submittedName>
        <fullName evidence="3">Uncharacterized protein</fullName>
    </submittedName>
</protein>
<evidence type="ECO:0000313" key="3">
    <source>
        <dbReference type="EMBL" id="GMG98973.1"/>
    </source>
</evidence>
<dbReference type="Pfam" id="PF24068">
    <property type="entry name" value="TPD1_C"/>
    <property type="match status" value="1"/>
</dbReference>
<evidence type="ECO:0000256" key="1">
    <source>
        <dbReference type="ARBA" id="ARBA00022729"/>
    </source>
</evidence>
<keyword evidence="1 2" id="KW-0732">Signal</keyword>
<gene>
    <name evidence="3" type="ORF">Nepgr_000813</name>
</gene>
<sequence length="199" mass="22023">MAEIFIKLGLAIIVALCLISSGNCQCDLSNIEYGGKRTGRIVGGKPEWDVFVYVNCRCSMGHISFTNCEDFQTTEPVDPAIFYKAGNICLLKQGQFLKPFETVRCSMGHISFTNCEDFQTTEPVDPAIFYKAGNICLLKQGQFLKPFETVSSAELLPFSRSPTAPRMRKLLMVLLLPFDGGFYIAPRANNNAAVARRAS</sequence>
<proteinExistence type="predicted"/>
<feature type="chain" id="PRO_5042167166" evidence="2">
    <location>
        <begin position="25"/>
        <end position="199"/>
    </location>
</feature>
<dbReference type="PANTHER" id="PTHR33184:SF72">
    <property type="entry name" value="BETA-1,3-N-ACETYLGLUCOSAMINYLTRANSFERASE FAMILY PROTEIN"/>
    <property type="match status" value="1"/>
</dbReference>
<evidence type="ECO:0000256" key="2">
    <source>
        <dbReference type="SAM" id="SignalP"/>
    </source>
</evidence>
<organism evidence="3 4">
    <name type="scientific">Nepenthes gracilis</name>
    <name type="common">Slender pitcher plant</name>
    <dbReference type="NCBI Taxonomy" id="150966"/>
    <lineage>
        <taxon>Eukaryota</taxon>
        <taxon>Viridiplantae</taxon>
        <taxon>Streptophyta</taxon>
        <taxon>Embryophyta</taxon>
        <taxon>Tracheophyta</taxon>
        <taxon>Spermatophyta</taxon>
        <taxon>Magnoliopsida</taxon>
        <taxon>eudicotyledons</taxon>
        <taxon>Gunneridae</taxon>
        <taxon>Pentapetalae</taxon>
        <taxon>Caryophyllales</taxon>
        <taxon>Nepenthaceae</taxon>
        <taxon>Nepenthes</taxon>
    </lineage>
</organism>
<dbReference type="InterPro" id="IPR040361">
    <property type="entry name" value="TPD1"/>
</dbReference>